<feature type="region of interest" description="Disordered" evidence="1">
    <location>
        <begin position="723"/>
        <end position="768"/>
    </location>
</feature>
<reference evidence="3" key="1">
    <citation type="journal article" date="2017" name="Nature">
        <title>The genome of Chenopodium quinoa.</title>
        <authorList>
            <person name="Jarvis D.E."/>
            <person name="Ho Y.S."/>
            <person name="Lightfoot D.J."/>
            <person name="Schmoeckel S.M."/>
            <person name="Li B."/>
            <person name="Borm T.J.A."/>
            <person name="Ohyanagi H."/>
            <person name="Mineta K."/>
            <person name="Michell C.T."/>
            <person name="Saber N."/>
            <person name="Kharbatia N.M."/>
            <person name="Rupper R.R."/>
            <person name="Sharp A.R."/>
            <person name="Dally N."/>
            <person name="Boughton B.A."/>
            <person name="Woo Y.H."/>
            <person name="Gao G."/>
            <person name="Schijlen E.G.W.M."/>
            <person name="Guo X."/>
            <person name="Momin A.A."/>
            <person name="Negrao S."/>
            <person name="Al-Babili S."/>
            <person name="Gehring C."/>
            <person name="Roessner U."/>
            <person name="Jung C."/>
            <person name="Murphy K."/>
            <person name="Arold S.T."/>
            <person name="Gojobori T."/>
            <person name="van der Linden C.G."/>
            <person name="van Loo E.N."/>
            <person name="Jellen E.N."/>
            <person name="Maughan P.J."/>
            <person name="Tester M."/>
        </authorList>
    </citation>
    <scope>NUCLEOTIDE SEQUENCE [LARGE SCALE GENOMIC DNA]</scope>
    <source>
        <strain evidence="3">cv. PI 614886</strain>
    </source>
</reference>
<keyword evidence="2" id="KW-0472">Membrane</keyword>
<dbReference type="EnsemblPlants" id="AUR62043987-RA">
    <property type="protein sequence ID" value="AUR62043987-RA:cds"/>
    <property type="gene ID" value="AUR62043987"/>
</dbReference>
<name>A0A803ND05_CHEQI</name>
<reference evidence="3" key="2">
    <citation type="submission" date="2021-03" db="UniProtKB">
        <authorList>
            <consortium name="EnsemblPlants"/>
        </authorList>
    </citation>
    <scope>IDENTIFICATION</scope>
</reference>
<dbReference type="Proteomes" id="UP000596660">
    <property type="component" value="Unplaced"/>
</dbReference>
<evidence type="ECO:0000256" key="2">
    <source>
        <dbReference type="SAM" id="Phobius"/>
    </source>
</evidence>
<feature type="compositionally biased region" description="Basic and acidic residues" evidence="1">
    <location>
        <begin position="723"/>
        <end position="735"/>
    </location>
</feature>
<keyword evidence="4" id="KW-1185">Reference proteome</keyword>
<dbReference type="PANTHER" id="PTHR43049:SF1">
    <property type="entry name" value="EARLY ENDOSOME ANTIGEN"/>
    <property type="match status" value="1"/>
</dbReference>
<feature type="region of interest" description="Disordered" evidence="1">
    <location>
        <begin position="95"/>
        <end position="131"/>
    </location>
</feature>
<proteinExistence type="predicted"/>
<keyword evidence="2" id="KW-1133">Transmembrane helix</keyword>
<evidence type="ECO:0000313" key="4">
    <source>
        <dbReference type="Proteomes" id="UP000596660"/>
    </source>
</evidence>
<keyword evidence="2" id="KW-0812">Transmembrane</keyword>
<dbReference type="Gramene" id="AUR62043987-RA">
    <property type="protein sequence ID" value="AUR62043987-RA:cds"/>
    <property type="gene ID" value="AUR62043987"/>
</dbReference>
<dbReference type="OMA" id="QRCLEVQ"/>
<dbReference type="Gene3D" id="1.10.287.1490">
    <property type="match status" value="1"/>
</dbReference>
<feature type="compositionally biased region" description="Low complexity" evidence="1">
    <location>
        <begin position="755"/>
        <end position="768"/>
    </location>
</feature>
<dbReference type="PANTHER" id="PTHR43049">
    <property type="entry name" value="EARLY ENDOSOME ANTIGEN"/>
    <property type="match status" value="1"/>
</dbReference>
<evidence type="ECO:0000313" key="3">
    <source>
        <dbReference type="EnsemblPlants" id="AUR62043987-RA:cds"/>
    </source>
</evidence>
<sequence length="799" mass="89804">MQETMANFSEKECEANSLSEKLKILEDKVQSYEEQVGEAALKAASLTEELHQSAAKLMNKVDKLQELLNSADAEKEATSLQLASHMNTITELTEQHSRSFEQHSAAEARHSQAEEQLKETSGRLAEKEKEVEELGARLSTLESQVKAYEEEAREASGIAESRKVEIEQLKETVATLDDKEAEIKELSEKLVALEGQVKKYEEEAHEAEGIAESNKVEIREMADKLSQKELEVTELKEKLASLEGQVKVHEEEAGQVSGIAESRKVQIEDLVEKLSQKEIEVKELNEKLTSLEEQLTVHKEAALEASGIAESRKSEIEQLQVSVEALAQKELEIKDLNEKISSLEDQLKKHQEEALEDSAREASGIAESRKAEIEQLQVTVETLAQRELEIKELNEKLSSLEDQLKKYQEEALEVSGIAESRKLEVEDLLLKLQEQAKLADERQAQLGLVETRNEALAEANMKLTQDLALAETEQSDLQAKLSHALDEKEDIAAKCFLSDKANEELRQELTSEKERLQSEFLKESSQLHETIKEHQAVVVQLEEQLKEYRGKEDASKAEIDNLKVEITEKSALQARLKELEEQYQATEAQLKEELEHHVQKLQDRDLLNERVLKLNEELQLAEANLTKLKEESSAKVSELEAAKSRTSEELDAKNKEIMLLGKKIEEFEQKTPEGDLDHTLLGCVPLCPSHFSHTLAPSSLQEIKTNIRWLIYLDCYVDESNADTKEGETEVRSRDIGSMISSPTKRKSKKSEKLSAQTSPSSSVVQTPTAEASSSMNIKFILGVALVSIVLGVILGKRY</sequence>
<dbReference type="SUPFAM" id="SSF57997">
    <property type="entry name" value="Tropomyosin"/>
    <property type="match status" value="1"/>
</dbReference>
<feature type="transmembrane region" description="Helical" evidence="2">
    <location>
        <begin position="776"/>
        <end position="796"/>
    </location>
</feature>
<protein>
    <submittedName>
        <fullName evidence="3">Uncharacterized protein</fullName>
    </submittedName>
</protein>
<evidence type="ECO:0000256" key="1">
    <source>
        <dbReference type="SAM" id="MobiDB-lite"/>
    </source>
</evidence>
<dbReference type="AlphaFoldDB" id="A0A803ND05"/>
<organism evidence="3 4">
    <name type="scientific">Chenopodium quinoa</name>
    <name type="common">Quinoa</name>
    <dbReference type="NCBI Taxonomy" id="63459"/>
    <lineage>
        <taxon>Eukaryota</taxon>
        <taxon>Viridiplantae</taxon>
        <taxon>Streptophyta</taxon>
        <taxon>Embryophyta</taxon>
        <taxon>Tracheophyta</taxon>
        <taxon>Spermatophyta</taxon>
        <taxon>Magnoliopsida</taxon>
        <taxon>eudicotyledons</taxon>
        <taxon>Gunneridae</taxon>
        <taxon>Pentapetalae</taxon>
        <taxon>Caryophyllales</taxon>
        <taxon>Chenopodiaceae</taxon>
        <taxon>Chenopodioideae</taxon>
        <taxon>Atripliceae</taxon>
        <taxon>Chenopodium</taxon>
    </lineage>
</organism>
<accession>A0A803ND05</accession>